<name>A0ABD0XKM5_UMBPY</name>
<dbReference type="SUPFAM" id="SSF49854">
    <property type="entry name" value="Spermadhesin, CUB domain"/>
    <property type="match status" value="1"/>
</dbReference>
<feature type="region of interest" description="Disordered" evidence="1">
    <location>
        <begin position="32"/>
        <end position="53"/>
    </location>
</feature>
<dbReference type="Proteomes" id="UP001557470">
    <property type="component" value="Unassembled WGS sequence"/>
</dbReference>
<organism evidence="2 3">
    <name type="scientific">Umbra pygmaea</name>
    <name type="common">Eastern mudminnow</name>
    <dbReference type="NCBI Taxonomy" id="75934"/>
    <lineage>
        <taxon>Eukaryota</taxon>
        <taxon>Metazoa</taxon>
        <taxon>Chordata</taxon>
        <taxon>Craniata</taxon>
        <taxon>Vertebrata</taxon>
        <taxon>Euteleostomi</taxon>
        <taxon>Actinopterygii</taxon>
        <taxon>Neopterygii</taxon>
        <taxon>Teleostei</taxon>
        <taxon>Protacanthopterygii</taxon>
        <taxon>Esociformes</taxon>
        <taxon>Umbridae</taxon>
        <taxon>Umbra</taxon>
    </lineage>
</organism>
<comment type="caution">
    <text evidence="2">The sequence shown here is derived from an EMBL/GenBank/DDBJ whole genome shotgun (WGS) entry which is preliminary data.</text>
</comment>
<evidence type="ECO:0000256" key="1">
    <source>
        <dbReference type="SAM" id="MobiDB-lite"/>
    </source>
</evidence>
<evidence type="ECO:0008006" key="4">
    <source>
        <dbReference type="Google" id="ProtNLM"/>
    </source>
</evidence>
<protein>
    <recommendedName>
        <fullName evidence="4">CUB domain-containing protein</fullName>
    </recommendedName>
</protein>
<evidence type="ECO:0000313" key="2">
    <source>
        <dbReference type="EMBL" id="KAL0993695.1"/>
    </source>
</evidence>
<gene>
    <name evidence="2" type="ORF">UPYG_G00111870</name>
</gene>
<dbReference type="EMBL" id="JAGEUA010000003">
    <property type="protein sequence ID" value="KAL0993695.1"/>
    <property type="molecule type" value="Genomic_DNA"/>
</dbReference>
<evidence type="ECO:0000313" key="3">
    <source>
        <dbReference type="Proteomes" id="UP001557470"/>
    </source>
</evidence>
<accession>A0ABD0XKM5</accession>
<keyword evidence="3" id="KW-1185">Reference proteome</keyword>
<sequence>MTTDTKASPTPSPHPIGELIYAAHLGKEYLGHSPIDSGTTTNPTRAVPQLGHTEPGVTVMSLGELTMALTSSPIASKSGTDTAVTSYPTEEGTTTTLITTTTITTVHMPVQCNSSLSSTEGIVESPYPLSSPVSPLECTYSITVYPGFGVEIQEIQTNHVYYLIEEARGNNI</sequence>
<reference evidence="2 3" key="1">
    <citation type="submission" date="2024-06" db="EMBL/GenBank/DDBJ databases">
        <authorList>
            <person name="Pan Q."/>
            <person name="Wen M."/>
            <person name="Jouanno E."/>
            <person name="Zahm M."/>
            <person name="Klopp C."/>
            <person name="Cabau C."/>
            <person name="Louis A."/>
            <person name="Berthelot C."/>
            <person name="Parey E."/>
            <person name="Roest Crollius H."/>
            <person name="Montfort J."/>
            <person name="Robinson-Rechavi M."/>
            <person name="Bouchez O."/>
            <person name="Lampietro C."/>
            <person name="Lopez Roques C."/>
            <person name="Donnadieu C."/>
            <person name="Postlethwait J."/>
            <person name="Bobe J."/>
            <person name="Verreycken H."/>
            <person name="Guiguen Y."/>
        </authorList>
    </citation>
    <scope>NUCLEOTIDE SEQUENCE [LARGE SCALE GENOMIC DNA]</scope>
    <source>
        <strain evidence="2">Up_M1</strain>
        <tissue evidence="2">Testis</tissue>
    </source>
</reference>
<dbReference type="InterPro" id="IPR035914">
    <property type="entry name" value="Sperma_CUB_dom_sf"/>
</dbReference>
<dbReference type="AlphaFoldDB" id="A0ABD0XKM5"/>
<proteinExistence type="predicted"/>